<dbReference type="Proteomes" id="UP000024404">
    <property type="component" value="Unassembled WGS sequence"/>
</dbReference>
<protein>
    <recommendedName>
        <fullName evidence="1">DUF7038 domain-containing protein</fullName>
    </recommendedName>
</protein>
<evidence type="ECO:0000313" key="2">
    <source>
        <dbReference type="EnsemblMetazoa" id="OVOC6049.1"/>
    </source>
</evidence>
<dbReference type="AlphaFoldDB" id="A0A8R1TVI8"/>
<keyword evidence="3" id="KW-1185">Reference proteome</keyword>
<evidence type="ECO:0000313" key="3">
    <source>
        <dbReference type="Proteomes" id="UP000024404"/>
    </source>
</evidence>
<sequence>MIPIIEPCSPVFPTKIAKLHDSDGSTNSRISIQTVASIPCRSNFDNNLEQYVWSPHFEWILDNDGIFNNEHVMPDVVYITWIELLNEPCALNSNVLMKVTEIVWPAYDQLPKYDAPWAKSEMPADSELLSVHCLSVATGIVYFRHEQCKNIAIGAWLDFVVRSARDGILEAHKLKYSKSQLMLTREVEGKAQICEKMKIPENLPTKDFI</sequence>
<dbReference type="InterPro" id="IPR055466">
    <property type="entry name" value="DUF7038"/>
</dbReference>
<reference evidence="3" key="1">
    <citation type="submission" date="2013-10" db="EMBL/GenBank/DDBJ databases">
        <title>Genome sequencing of Onchocerca volvulus.</title>
        <authorList>
            <person name="Cotton J."/>
            <person name="Tsai J."/>
            <person name="Stanley E."/>
            <person name="Tracey A."/>
            <person name="Holroyd N."/>
            <person name="Lustigman S."/>
            <person name="Berriman M."/>
        </authorList>
    </citation>
    <scope>NUCLEOTIDE SEQUENCE</scope>
</reference>
<accession>A0A8R1TVI8</accession>
<feature type="domain" description="DUF7038" evidence="1">
    <location>
        <begin position="27"/>
        <end position="119"/>
    </location>
</feature>
<organism evidence="2 3">
    <name type="scientific">Onchocerca volvulus</name>
    <dbReference type="NCBI Taxonomy" id="6282"/>
    <lineage>
        <taxon>Eukaryota</taxon>
        <taxon>Metazoa</taxon>
        <taxon>Ecdysozoa</taxon>
        <taxon>Nematoda</taxon>
        <taxon>Chromadorea</taxon>
        <taxon>Rhabditida</taxon>
        <taxon>Spirurina</taxon>
        <taxon>Spiruromorpha</taxon>
        <taxon>Filarioidea</taxon>
        <taxon>Onchocercidae</taxon>
        <taxon>Onchocerca</taxon>
    </lineage>
</organism>
<name>A0A8R1TVI8_ONCVO</name>
<dbReference type="EMBL" id="CMVM020000169">
    <property type="status" value="NOT_ANNOTATED_CDS"/>
    <property type="molecule type" value="Genomic_DNA"/>
</dbReference>
<dbReference type="Pfam" id="PF23047">
    <property type="entry name" value="DUF7038"/>
    <property type="match status" value="1"/>
</dbReference>
<proteinExistence type="predicted"/>
<reference evidence="2" key="2">
    <citation type="submission" date="2022-06" db="UniProtKB">
        <authorList>
            <consortium name="EnsemblMetazoa"/>
        </authorList>
    </citation>
    <scope>IDENTIFICATION</scope>
</reference>
<evidence type="ECO:0000259" key="1">
    <source>
        <dbReference type="Pfam" id="PF23047"/>
    </source>
</evidence>
<dbReference type="EnsemblMetazoa" id="OVOC6049.1">
    <property type="protein sequence ID" value="OVOC6049.1"/>
    <property type="gene ID" value="WBGene00242858"/>
</dbReference>